<protein>
    <submittedName>
        <fullName evidence="2">Uncharacterized protein</fullName>
    </submittedName>
</protein>
<dbReference type="VEuPathDB" id="FungiDB:VP01_1367g4"/>
<feature type="compositionally biased region" description="Polar residues" evidence="1">
    <location>
        <begin position="45"/>
        <end position="54"/>
    </location>
</feature>
<sequence length="484" mass="53951">METTSVIGPVQQRLFKYNKLGLVYGTPAPDSICSTPDVSGAPGTLTPSSTSQAITPSSTSAAVAWPPTAAAQTPTPGQPPVPRLQQFWGAAAPLQIPLLSLTNASEQSATWQRDQQEQAEQTRLEEHRKQQAQAHVKEQTRNNELAPTKVQAKQMHLQLKLNREALDLCDRKMEHKEDMQLRMDKARQGQVGGHGQPSSRRGRELLIYDCLFSSALLSFFISFHSTFPYCSACFRFVPIIFPLGIFIMKLRPMPVTSYKLQVHMGSDLAWSYIPLLQMRHRSSTIVGDMEGHMIIPKSDPQATMEIFRLVWGTSVNHQETGRDHIDEVSTQRHQSYFWGVIKLMQNNHNQVNTAPSSTYQTSNPPVTTRELYLLLQRIPTPPLPMLAGAAGAHILFLLASQIHPHNEDTQSRLTAVGVKEWTDFLGQDEDAVFGGASGGVQLVALVRLHLGRHSFNVTLESLQLIVHDRNHVLIRCRCVNVAPM</sequence>
<dbReference type="EMBL" id="LAVV01004087">
    <property type="protein sequence ID" value="KNZ61718.1"/>
    <property type="molecule type" value="Genomic_DNA"/>
</dbReference>
<dbReference type="Proteomes" id="UP000037035">
    <property type="component" value="Unassembled WGS sequence"/>
</dbReference>
<keyword evidence="3" id="KW-1185">Reference proteome</keyword>
<name>A0A0L6VLS7_9BASI</name>
<feature type="compositionally biased region" description="Low complexity" evidence="1">
    <location>
        <begin position="55"/>
        <end position="75"/>
    </location>
</feature>
<feature type="region of interest" description="Disordered" evidence="1">
    <location>
        <begin position="37"/>
        <end position="78"/>
    </location>
</feature>
<accession>A0A0L6VLS7</accession>
<organism evidence="2 3">
    <name type="scientific">Puccinia sorghi</name>
    <dbReference type="NCBI Taxonomy" id="27349"/>
    <lineage>
        <taxon>Eukaryota</taxon>
        <taxon>Fungi</taxon>
        <taxon>Dikarya</taxon>
        <taxon>Basidiomycota</taxon>
        <taxon>Pucciniomycotina</taxon>
        <taxon>Pucciniomycetes</taxon>
        <taxon>Pucciniales</taxon>
        <taxon>Pucciniaceae</taxon>
        <taxon>Puccinia</taxon>
    </lineage>
</organism>
<feature type="region of interest" description="Disordered" evidence="1">
    <location>
        <begin position="107"/>
        <end position="144"/>
    </location>
</feature>
<dbReference type="AlphaFoldDB" id="A0A0L6VLS7"/>
<gene>
    <name evidence="2" type="ORF">VP01_1367g4</name>
</gene>
<feature type="compositionally biased region" description="Basic and acidic residues" evidence="1">
    <location>
        <begin position="114"/>
        <end position="141"/>
    </location>
</feature>
<evidence type="ECO:0000256" key="1">
    <source>
        <dbReference type="SAM" id="MobiDB-lite"/>
    </source>
</evidence>
<reference evidence="2 3" key="1">
    <citation type="submission" date="2015-08" db="EMBL/GenBank/DDBJ databases">
        <title>Next Generation Sequencing and Analysis of the Genome of Puccinia sorghi L Schw, the Causal Agent of Maize Common Rust.</title>
        <authorList>
            <person name="Rochi L."/>
            <person name="Burguener G."/>
            <person name="Darino M."/>
            <person name="Turjanski A."/>
            <person name="Kreff E."/>
            <person name="Dieguez M.J."/>
            <person name="Sacco F."/>
        </authorList>
    </citation>
    <scope>NUCLEOTIDE SEQUENCE [LARGE SCALE GENOMIC DNA]</scope>
    <source>
        <strain evidence="2 3">RO10H11247</strain>
    </source>
</reference>
<evidence type="ECO:0000313" key="3">
    <source>
        <dbReference type="Proteomes" id="UP000037035"/>
    </source>
</evidence>
<evidence type="ECO:0000313" key="2">
    <source>
        <dbReference type="EMBL" id="KNZ61718.1"/>
    </source>
</evidence>
<proteinExistence type="predicted"/>
<comment type="caution">
    <text evidence="2">The sequence shown here is derived from an EMBL/GenBank/DDBJ whole genome shotgun (WGS) entry which is preliminary data.</text>
</comment>